<dbReference type="Gramene" id="KGN62252">
    <property type="protein sequence ID" value="KGN62252"/>
    <property type="gene ID" value="Csa_2G345930"/>
</dbReference>
<sequence length="202" mass="22059">MEVVFIPFSADQSRGFNPQNFSPANVHGGFLNFPLPGISYNSCRQHQQPPLLPLPRRPLPPSEIGATVSSRPKCMEFRDQSLTPKKSKPIKRSRGPPAAKSTVELVIVDSTNRLGPEPSHVPKDLLTLLGLRPSVPLCESTRSWETAAEIEFSGSAYSQSPPPSSVPLPKFSLRRKVVGCNVEASGVDAGATDNLRRLLRIR</sequence>
<reference evidence="2 3" key="1">
    <citation type="journal article" date="2009" name="Nat. Genet.">
        <title>The genome of the cucumber, Cucumis sativus L.</title>
        <authorList>
            <person name="Huang S."/>
            <person name="Li R."/>
            <person name="Zhang Z."/>
            <person name="Li L."/>
            <person name="Gu X."/>
            <person name="Fan W."/>
            <person name="Lucas W.J."/>
            <person name="Wang X."/>
            <person name="Xie B."/>
            <person name="Ni P."/>
            <person name="Ren Y."/>
            <person name="Zhu H."/>
            <person name="Li J."/>
            <person name="Lin K."/>
            <person name="Jin W."/>
            <person name="Fei Z."/>
            <person name="Li G."/>
            <person name="Staub J."/>
            <person name="Kilian A."/>
            <person name="van der Vossen E.A."/>
            <person name="Wu Y."/>
            <person name="Guo J."/>
            <person name="He J."/>
            <person name="Jia Z."/>
            <person name="Ren Y."/>
            <person name="Tian G."/>
            <person name="Lu Y."/>
            <person name="Ruan J."/>
            <person name="Qian W."/>
            <person name="Wang M."/>
            <person name="Huang Q."/>
            <person name="Li B."/>
            <person name="Xuan Z."/>
            <person name="Cao J."/>
            <person name="Asan"/>
            <person name="Wu Z."/>
            <person name="Zhang J."/>
            <person name="Cai Q."/>
            <person name="Bai Y."/>
            <person name="Zhao B."/>
            <person name="Han Y."/>
            <person name="Li Y."/>
            <person name="Li X."/>
            <person name="Wang S."/>
            <person name="Shi Q."/>
            <person name="Liu S."/>
            <person name="Cho W.K."/>
            <person name="Kim J.Y."/>
            <person name="Xu Y."/>
            <person name="Heller-Uszynska K."/>
            <person name="Miao H."/>
            <person name="Cheng Z."/>
            <person name="Zhang S."/>
            <person name="Wu J."/>
            <person name="Yang Y."/>
            <person name="Kang H."/>
            <person name="Li M."/>
            <person name="Liang H."/>
            <person name="Ren X."/>
            <person name="Shi Z."/>
            <person name="Wen M."/>
            <person name="Jian M."/>
            <person name="Yang H."/>
            <person name="Zhang G."/>
            <person name="Yang Z."/>
            <person name="Chen R."/>
            <person name="Liu S."/>
            <person name="Li J."/>
            <person name="Ma L."/>
            <person name="Liu H."/>
            <person name="Zhou Y."/>
            <person name="Zhao J."/>
            <person name="Fang X."/>
            <person name="Li G."/>
            <person name="Fang L."/>
            <person name="Li Y."/>
            <person name="Liu D."/>
            <person name="Zheng H."/>
            <person name="Zhang Y."/>
            <person name="Qin N."/>
            <person name="Li Z."/>
            <person name="Yang G."/>
            <person name="Yang S."/>
            <person name="Bolund L."/>
            <person name="Kristiansen K."/>
            <person name="Zheng H."/>
            <person name="Li S."/>
            <person name="Zhang X."/>
            <person name="Yang H."/>
            <person name="Wang J."/>
            <person name="Sun R."/>
            <person name="Zhang B."/>
            <person name="Jiang S."/>
            <person name="Wang J."/>
            <person name="Du Y."/>
            <person name="Li S."/>
        </authorList>
    </citation>
    <scope>NUCLEOTIDE SEQUENCE [LARGE SCALE GENOMIC DNA]</scope>
    <source>
        <strain evidence="3">cv. 9930</strain>
    </source>
</reference>
<gene>
    <name evidence="2" type="ORF">Csa_2G345930</name>
</gene>
<dbReference type="Proteomes" id="UP000029981">
    <property type="component" value="Chromosome 2"/>
</dbReference>
<feature type="region of interest" description="Disordered" evidence="1">
    <location>
        <begin position="79"/>
        <end position="98"/>
    </location>
</feature>
<evidence type="ECO:0000313" key="2">
    <source>
        <dbReference type="EMBL" id="KGN62252.1"/>
    </source>
</evidence>
<organism evidence="2 3">
    <name type="scientific">Cucumis sativus</name>
    <name type="common">Cucumber</name>
    <dbReference type="NCBI Taxonomy" id="3659"/>
    <lineage>
        <taxon>Eukaryota</taxon>
        <taxon>Viridiplantae</taxon>
        <taxon>Streptophyta</taxon>
        <taxon>Embryophyta</taxon>
        <taxon>Tracheophyta</taxon>
        <taxon>Spermatophyta</taxon>
        <taxon>Magnoliopsida</taxon>
        <taxon>eudicotyledons</taxon>
        <taxon>Gunneridae</taxon>
        <taxon>Pentapetalae</taxon>
        <taxon>rosids</taxon>
        <taxon>fabids</taxon>
        <taxon>Cucurbitales</taxon>
        <taxon>Cucurbitaceae</taxon>
        <taxon>Benincaseae</taxon>
        <taxon>Cucumis</taxon>
    </lineage>
</organism>
<evidence type="ECO:0000256" key="1">
    <source>
        <dbReference type="SAM" id="MobiDB-lite"/>
    </source>
</evidence>
<dbReference type="PANTHER" id="PTHR33670:SF14">
    <property type="entry name" value="T20H2.15 PROTEIN"/>
    <property type="match status" value="1"/>
</dbReference>
<dbReference type="AlphaFoldDB" id="A0A0A0LN70"/>
<accession>A0A0A0LN70</accession>
<feature type="compositionally biased region" description="Basic residues" evidence="1">
    <location>
        <begin position="85"/>
        <end position="94"/>
    </location>
</feature>
<reference evidence="2 3" key="2">
    <citation type="journal article" date="2009" name="PLoS ONE">
        <title>An integrated genetic and cytogenetic map of the cucumber genome.</title>
        <authorList>
            <person name="Ren Y."/>
            <person name="Zhang Z."/>
            <person name="Liu J."/>
            <person name="Staub J.E."/>
            <person name="Han Y."/>
            <person name="Cheng Z."/>
            <person name="Li X."/>
            <person name="Lu J."/>
            <person name="Miao H."/>
            <person name="Kang H."/>
            <person name="Xie B."/>
            <person name="Gu X."/>
            <person name="Wang X."/>
            <person name="Du Y."/>
            <person name="Jin W."/>
            <person name="Huang S."/>
        </authorList>
    </citation>
    <scope>NUCLEOTIDE SEQUENCE [LARGE SCALE GENOMIC DNA]</scope>
    <source>
        <strain evidence="3">cv. 9930</strain>
    </source>
</reference>
<dbReference type="PANTHER" id="PTHR33670">
    <property type="entry name" value="SPLICING FACTOR, PROLINE- AND GLUTAMINE-RICH-LIKE"/>
    <property type="match status" value="1"/>
</dbReference>
<evidence type="ECO:0000313" key="3">
    <source>
        <dbReference type="Proteomes" id="UP000029981"/>
    </source>
</evidence>
<dbReference type="Pfam" id="PF15365">
    <property type="entry name" value="PNRC"/>
    <property type="match status" value="1"/>
</dbReference>
<dbReference type="OMA" id="FSTTPCE"/>
<protein>
    <submittedName>
        <fullName evidence="2">Uncharacterized protein</fullName>
    </submittedName>
</protein>
<reference evidence="2 3" key="3">
    <citation type="journal article" date="2010" name="BMC Genomics">
        <title>Transcriptome sequencing and comparative analysis of cucumber flowers with different sex types.</title>
        <authorList>
            <person name="Guo S."/>
            <person name="Zheng Y."/>
            <person name="Joung J.G."/>
            <person name="Liu S."/>
            <person name="Zhang Z."/>
            <person name="Crasta O.R."/>
            <person name="Sobral B.W."/>
            <person name="Xu Y."/>
            <person name="Huang S."/>
            <person name="Fei Z."/>
        </authorList>
    </citation>
    <scope>NUCLEOTIDE SEQUENCE [LARGE SCALE GENOMIC DNA]</scope>
    <source>
        <strain evidence="3">cv. 9930</strain>
    </source>
</reference>
<dbReference type="GO" id="GO:0016071">
    <property type="term" value="P:mRNA metabolic process"/>
    <property type="evidence" value="ECO:0007669"/>
    <property type="project" value="UniProtKB-ARBA"/>
</dbReference>
<reference evidence="2 3" key="4">
    <citation type="journal article" date="2011" name="BMC Genomics">
        <title>RNA-Seq improves annotation of protein-coding genes in the cucumber genome.</title>
        <authorList>
            <person name="Li Z."/>
            <person name="Zhang Z."/>
            <person name="Yan P."/>
            <person name="Huang S."/>
            <person name="Fei Z."/>
            <person name="Lin K."/>
        </authorList>
    </citation>
    <scope>NUCLEOTIDE SEQUENCE [LARGE SCALE GENOMIC DNA]</scope>
    <source>
        <strain evidence="3">cv. 9930</strain>
    </source>
</reference>
<keyword evidence="3" id="KW-1185">Reference proteome</keyword>
<dbReference type="InterPro" id="IPR028322">
    <property type="entry name" value="PNRC-like_rgn"/>
</dbReference>
<proteinExistence type="predicted"/>
<name>A0A0A0LN70_CUCSA</name>
<dbReference type="EMBL" id="CM002923">
    <property type="protein sequence ID" value="KGN62252.1"/>
    <property type="molecule type" value="Genomic_DNA"/>
</dbReference>